<dbReference type="EMBL" id="LGGO01000061">
    <property type="protein sequence ID" value="KUK77152.1"/>
    <property type="molecule type" value="Genomic_DNA"/>
</dbReference>
<dbReference type="PROSITE" id="PS50987">
    <property type="entry name" value="HTH_ARSR_2"/>
    <property type="match status" value="1"/>
</dbReference>
<dbReference type="InterPro" id="IPR011991">
    <property type="entry name" value="ArsR-like_HTH"/>
</dbReference>
<proteinExistence type="predicted"/>
<feature type="domain" description="HTH arsR-type" evidence="4">
    <location>
        <begin position="10"/>
        <end position="102"/>
    </location>
</feature>
<evidence type="ECO:0000256" key="2">
    <source>
        <dbReference type="ARBA" id="ARBA00023125"/>
    </source>
</evidence>
<dbReference type="Pfam" id="PF01022">
    <property type="entry name" value="HTH_5"/>
    <property type="match status" value="1"/>
</dbReference>
<dbReference type="NCBIfam" id="NF033788">
    <property type="entry name" value="HTH_metalloreg"/>
    <property type="match status" value="1"/>
</dbReference>
<dbReference type="GO" id="GO:0003700">
    <property type="term" value="F:DNA-binding transcription factor activity"/>
    <property type="evidence" value="ECO:0007669"/>
    <property type="project" value="InterPro"/>
</dbReference>
<dbReference type="SMART" id="SM00418">
    <property type="entry name" value="HTH_ARSR"/>
    <property type="match status" value="1"/>
</dbReference>
<dbReference type="InterPro" id="IPR036388">
    <property type="entry name" value="WH-like_DNA-bd_sf"/>
</dbReference>
<dbReference type="GO" id="GO:0003677">
    <property type="term" value="F:DNA binding"/>
    <property type="evidence" value="ECO:0007669"/>
    <property type="project" value="UniProtKB-KW"/>
</dbReference>
<dbReference type="PANTHER" id="PTHR43132">
    <property type="entry name" value="ARSENICAL RESISTANCE OPERON REPRESSOR ARSR-RELATED"/>
    <property type="match status" value="1"/>
</dbReference>
<dbReference type="Proteomes" id="UP000053904">
    <property type="component" value="Unassembled WGS sequence"/>
</dbReference>
<dbReference type="InterPro" id="IPR036390">
    <property type="entry name" value="WH_DNA-bd_sf"/>
</dbReference>
<evidence type="ECO:0000313" key="6">
    <source>
        <dbReference type="Proteomes" id="UP000053904"/>
    </source>
</evidence>
<dbReference type="PRINTS" id="PR00778">
    <property type="entry name" value="HTHARSR"/>
</dbReference>
<accession>A0A124FX75</accession>
<dbReference type="SUPFAM" id="SSF46785">
    <property type="entry name" value="Winged helix' DNA-binding domain"/>
    <property type="match status" value="1"/>
</dbReference>
<dbReference type="InterPro" id="IPR001845">
    <property type="entry name" value="HTH_ArsR_DNA-bd_dom"/>
</dbReference>
<evidence type="ECO:0000313" key="5">
    <source>
        <dbReference type="EMBL" id="KUK77152.1"/>
    </source>
</evidence>
<dbReference type="InterPro" id="IPR051011">
    <property type="entry name" value="Metal_resp_trans_reg"/>
</dbReference>
<reference evidence="6" key="1">
    <citation type="journal article" date="2015" name="MBio">
        <title>Genome-Resolved Metagenomic Analysis Reveals Roles for Candidate Phyla and Other Microbial Community Members in Biogeochemical Transformations in Oil Reservoirs.</title>
        <authorList>
            <person name="Hu P."/>
            <person name="Tom L."/>
            <person name="Singh A."/>
            <person name="Thomas B.C."/>
            <person name="Baker B.J."/>
            <person name="Piceno Y.M."/>
            <person name="Andersen G.L."/>
            <person name="Banfield J.F."/>
        </authorList>
    </citation>
    <scope>NUCLEOTIDE SEQUENCE [LARGE SCALE GENOMIC DNA]</scope>
</reference>
<keyword evidence="1" id="KW-0805">Transcription regulation</keyword>
<dbReference type="PANTHER" id="PTHR43132:SF2">
    <property type="entry name" value="ARSENICAL RESISTANCE OPERON REPRESSOR ARSR-RELATED"/>
    <property type="match status" value="1"/>
</dbReference>
<organism evidence="5 6">
    <name type="scientific">candidate division WS6 bacterium 34_10</name>
    <dbReference type="NCBI Taxonomy" id="1641389"/>
    <lineage>
        <taxon>Bacteria</taxon>
        <taxon>Candidatus Dojkabacteria</taxon>
    </lineage>
</organism>
<dbReference type="Gene3D" id="1.10.10.10">
    <property type="entry name" value="Winged helix-like DNA-binding domain superfamily/Winged helix DNA-binding domain"/>
    <property type="match status" value="1"/>
</dbReference>
<keyword evidence="3" id="KW-0804">Transcription</keyword>
<comment type="caution">
    <text evidence="5">The sequence shown here is derived from an EMBL/GenBank/DDBJ whole genome shotgun (WGS) entry which is preliminary data.</text>
</comment>
<protein>
    <recommendedName>
        <fullName evidence="4">HTH arsR-type domain-containing protein</fullName>
    </recommendedName>
</protein>
<sequence>MNNCCKDNNQNYKKIEESTDLLKAISEPNRLRILCVLSKKKICVCDLAEELNIPQNLISFHLKTLYDVGILKKERDGNTIYYTIKKDWEKRIEKIFEFLDIK</sequence>
<dbReference type="AlphaFoldDB" id="A0A124FX75"/>
<dbReference type="CDD" id="cd00090">
    <property type="entry name" value="HTH_ARSR"/>
    <property type="match status" value="1"/>
</dbReference>
<name>A0A124FX75_9BACT</name>
<keyword evidence="2" id="KW-0238">DNA-binding</keyword>
<gene>
    <name evidence="5" type="ORF">XD93_0507</name>
</gene>
<evidence type="ECO:0000259" key="4">
    <source>
        <dbReference type="PROSITE" id="PS50987"/>
    </source>
</evidence>
<evidence type="ECO:0000256" key="3">
    <source>
        <dbReference type="ARBA" id="ARBA00023163"/>
    </source>
</evidence>
<evidence type="ECO:0000256" key="1">
    <source>
        <dbReference type="ARBA" id="ARBA00023015"/>
    </source>
</evidence>